<organism evidence="1 2">
    <name type="scientific">Eumeta variegata</name>
    <name type="common">Bagworm moth</name>
    <name type="synonym">Eumeta japonica</name>
    <dbReference type="NCBI Taxonomy" id="151549"/>
    <lineage>
        <taxon>Eukaryota</taxon>
        <taxon>Metazoa</taxon>
        <taxon>Ecdysozoa</taxon>
        <taxon>Arthropoda</taxon>
        <taxon>Hexapoda</taxon>
        <taxon>Insecta</taxon>
        <taxon>Pterygota</taxon>
        <taxon>Neoptera</taxon>
        <taxon>Endopterygota</taxon>
        <taxon>Lepidoptera</taxon>
        <taxon>Glossata</taxon>
        <taxon>Ditrysia</taxon>
        <taxon>Tineoidea</taxon>
        <taxon>Psychidae</taxon>
        <taxon>Oiketicinae</taxon>
        <taxon>Eumeta</taxon>
    </lineage>
</organism>
<protein>
    <submittedName>
        <fullName evidence="1">Uncharacterized protein</fullName>
    </submittedName>
</protein>
<gene>
    <name evidence="1" type="ORF">EVAR_99943_1</name>
</gene>
<evidence type="ECO:0000313" key="1">
    <source>
        <dbReference type="EMBL" id="GBP87619.1"/>
    </source>
</evidence>
<evidence type="ECO:0000313" key="2">
    <source>
        <dbReference type="Proteomes" id="UP000299102"/>
    </source>
</evidence>
<proteinExistence type="predicted"/>
<accession>A0A4C1ZL23</accession>
<name>A0A4C1ZL23_EUMVA</name>
<dbReference type="AlphaFoldDB" id="A0A4C1ZL23"/>
<keyword evidence="2" id="KW-1185">Reference proteome</keyword>
<dbReference type="EMBL" id="BGZK01001872">
    <property type="protein sequence ID" value="GBP87619.1"/>
    <property type="molecule type" value="Genomic_DNA"/>
</dbReference>
<comment type="caution">
    <text evidence="1">The sequence shown here is derived from an EMBL/GenBank/DDBJ whole genome shotgun (WGS) entry which is preliminary data.</text>
</comment>
<reference evidence="1 2" key="1">
    <citation type="journal article" date="2019" name="Commun. Biol.">
        <title>The bagworm genome reveals a unique fibroin gene that provides high tensile strength.</title>
        <authorList>
            <person name="Kono N."/>
            <person name="Nakamura H."/>
            <person name="Ohtoshi R."/>
            <person name="Tomita M."/>
            <person name="Numata K."/>
            <person name="Arakawa K."/>
        </authorList>
    </citation>
    <scope>NUCLEOTIDE SEQUENCE [LARGE SCALE GENOMIC DNA]</scope>
</reference>
<dbReference type="Proteomes" id="UP000299102">
    <property type="component" value="Unassembled WGS sequence"/>
</dbReference>
<sequence length="133" mass="15214">MKLTRVREQQIIATSSGIDQNSVRTYSRYENFVKMLRLRRCIAKQPNVKTNQNRSAMLRGRVPFWESIAFEITERCGRAAFRNRKRKQTAAAAGRRARTSSRAVANVAAIRKWAGSTGETYFRTTLSQNADVK</sequence>